<accession>A0A830F3U9</accession>
<comment type="caution">
    <text evidence="1">The sequence shown here is derived from an EMBL/GenBank/DDBJ whole genome shotgun (WGS) entry which is preliminary data.</text>
</comment>
<dbReference type="Gene3D" id="2.60.40.10">
    <property type="entry name" value="Immunoglobulins"/>
    <property type="match status" value="2"/>
</dbReference>
<evidence type="ECO:0000313" key="2">
    <source>
        <dbReference type="Proteomes" id="UP000614221"/>
    </source>
</evidence>
<gene>
    <name evidence="1" type="ORF">GCM10009067_26250</name>
</gene>
<dbReference type="EMBL" id="BMPD01000004">
    <property type="protein sequence ID" value="GGK72721.1"/>
    <property type="molecule type" value="Genomic_DNA"/>
</dbReference>
<sequence>MSVENIEDHGAVPNPDDPSLSAARKNLHAIINAADAAGAGGTVYIPANIYYIGDDIGRFTAFGGREPSGISITGDGPEQSVIGVSEHVSDSQNCTIFEWSEGVNHGTVSVDNVKLDGNYENLGNLVSNGNGGIGAKCEGAGTFNFSNVWVRGQYTMGIRIENGDGRLERCTIEETAIALENDSGGDRVSHHLALQPPSGDTITIDSCLFRRGSGEVVDIHAGAGNVVLKNCWGRSLGTGVFKISAGNRIELRNSYMESYSQWLEDNLTASGDFHGRAMARRISNNQSETPTLVLDNVEFHNCNRHAVEARNYPLQLQGDMVAIHNAARDPGRDSVLRDDADGALAHVSIDRLSVHDSDAAVFSAPNADGSIGTVRRANNAGLGDTGGLSIGTDEPGKEPFAPSVPTKDDVGINTASAGSSGPSVAWQSPSDGTVLGGSVTLQIAASNHEDSPDAVTVEYNVDGNSWVSTDYNSDTTYFEASLDASTLSNGSHTLTARATDSDGDKSTATVDVVAGALFADWTPQWISTTDDWTVSSGDSFVGGHALAFENTAGTRDRFAISCDAAGTHADVEVVDRFRVPTINPETNRGFHARLFLRGSGSEGNENGYWIEIEDRNDAFRVGKYVNGNSTTLQRFGTPAEDTFFYRRFRATGTTIQAKVWPASESEPSGWDVELSDSSLKSGWVGLGSFDPGLVETDTISVATGGATAEMVETDAAPTISWATPSDGATVTETVGLQVAAGDEADSTGSLAVEYRVDGGDWTATSYNADTGYYETSLDTTTLADGSHTLTARATDSASNAATASVGVTVDNPLAISTVDARNVTESTATLVGDVTSLSGASDATVGFEWRPVGSNTWTADGRQTVSATGEFTTDISGLEADTDHEFRAVATDPDSVTGNPVGFQTSTTSNEAPTIEQFDVIDQSSTGWHQYQIEWAVADSDGNLDKVISTLRRNGSVVATESTGVSGSDANYTHVLRVRGNVDEMTLTVNDTQNLVGHASQQL</sequence>
<dbReference type="OrthoDB" id="219630at2157"/>
<dbReference type="Gene3D" id="2.60.120.560">
    <property type="entry name" value="Exo-inulinase, domain 1"/>
    <property type="match status" value="1"/>
</dbReference>
<dbReference type="InterPro" id="IPR011050">
    <property type="entry name" value="Pectin_lyase_fold/virulence"/>
</dbReference>
<reference evidence="1" key="1">
    <citation type="journal article" date="2014" name="Int. J. Syst. Evol. Microbiol.">
        <title>Complete genome sequence of Corynebacterium casei LMG S-19264T (=DSM 44701T), isolated from a smear-ripened cheese.</title>
        <authorList>
            <consortium name="US DOE Joint Genome Institute (JGI-PGF)"/>
            <person name="Walter F."/>
            <person name="Albersmeier A."/>
            <person name="Kalinowski J."/>
            <person name="Ruckert C."/>
        </authorList>
    </citation>
    <scope>NUCLEOTIDE SEQUENCE</scope>
    <source>
        <strain evidence="1">JCM 19018</strain>
    </source>
</reference>
<dbReference type="Gene3D" id="2.160.20.10">
    <property type="entry name" value="Single-stranded right-handed beta-helix, Pectin lyase-like"/>
    <property type="match status" value="1"/>
</dbReference>
<dbReference type="InterPro" id="IPR012334">
    <property type="entry name" value="Pectin_lyas_fold"/>
</dbReference>
<dbReference type="RefSeq" id="WP_188978556.1">
    <property type="nucleotide sequence ID" value="NZ_BMPD01000004.1"/>
</dbReference>
<proteinExistence type="predicted"/>
<protein>
    <submittedName>
        <fullName evidence="1">Uncharacterized protein</fullName>
    </submittedName>
</protein>
<dbReference type="Pfam" id="PF17957">
    <property type="entry name" value="Big_7"/>
    <property type="match status" value="2"/>
</dbReference>
<name>A0A830F3U9_9EURY</name>
<dbReference type="AlphaFoldDB" id="A0A830F3U9"/>
<dbReference type="InterPro" id="IPR013783">
    <property type="entry name" value="Ig-like_fold"/>
</dbReference>
<reference evidence="1" key="2">
    <citation type="submission" date="2020-09" db="EMBL/GenBank/DDBJ databases">
        <authorList>
            <person name="Sun Q."/>
            <person name="Ohkuma M."/>
        </authorList>
    </citation>
    <scope>NUCLEOTIDE SEQUENCE</scope>
    <source>
        <strain evidence="1">JCM 19018</strain>
    </source>
</reference>
<organism evidence="1 2">
    <name type="scientific">Haloarcula sebkhae</name>
    <dbReference type="NCBI Taxonomy" id="932660"/>
    <lineage>
        <taxon>Archaea</taxon>
        <taxon>Methanobacteriati</taxon>
        <taxon>Methanobacteriota</taxon>
        <taxon>Stenosarchaea group</taxon>
        <taxon>Halobacteria</taxon>
        <taxon>Halobacteriales</taxon>
        <taxon>Haloarculaceae</taxon>
        <taxon>Haloarcula</taxon>
    </lineage>
</organism>
<dbReference type="SUPFAM" id="SSF51126">
    <property type="entry name" value="Pectin lyase-like"/>
    <property type="match status" value="1"/>
</dbReference>
<evidence type="ECO:0000313" key="1">
    <source>
        <dbReference type="EMBL" id="GGK72721.1"/>
    </source>
</evidence>
<dbReference type="Proteomes" id="UP000614221">
    <property type="component" value="Unassembled WGS sequence"/>
</dbReference>